<evidence type="ECO:0000259" key="1">
    <source>
        <dbReference type="Pfam" id="PF00931"/>
    </source>
</evidence>
<proteinExistence type="predicted"/>
<accession>A0A926WER9</accession>
<sequence length="458" mass="53560">MTVTEILQFVDNLVFTKTDKHLDDLQQKIIEELFKGKTYKQIANIYDYDEGYIGDESRKLFKILSESLNEDIKKNNFCSTLERVYIKSSPNSLNIYNIHGNNNSFYHTKTSDQPNKKYQESNINTQSKPAYHDLTLAPKIHNFYGRKKDLEYLSNWILNQHTPLISVLGLSGIGKTTIVKRFVDINLQQFEVIIWRSLKFPKSLNLLIDDLLNVCKQEPKEIIDDKLKQLFDILKDKRCLIILDDLENIFIHRQYSGKYKHEHQDYQTFLQMITVIEHQSSIILISQEKCQEMISLDSELYPSHCLELSGLGDAATEILKNQGLKNQEVWLELINLYETHPKYLHYISILIKDVFQGEVSEFLQERCLILTEDIKSQLDVMWMKLTDVEKQIMVKISQQDQPVSRNGLKASLSLSSTDIINGLQSLTRRFLLTKLESDEKLFHLSPILREYCKYSVME</sequence>
<dbReference type="Gene3D" id="3.40.50.300">
    <property type="entry name" value="P-loop containing nucleotide triphosphate hydrolases"/>
    <property type="match status" value="1"/>
</dbReference>
<evidence type="ECO:0000259" key="2">
    <source>
        <dbReference type="Pfam" id="PF26355"/>
    </source>
</evidence>
<dbReference type="AlphaFoldDB" id="A0A926WER9"/>
<reference evidence="4" key="1">
    <citation type="journal article" date="2020" name="ISME J.">
        <title>Comparative genomics reveals insights into cyanobacterial evolution and habitat adaptation.</title>
        <authorList>
            <person name="Chen M.Y."/>
            <person name="Teng W.K."/>
            <person name="Zhao L."/>
            <person name="Hu C.X."/>
            <person name="Zhou Y.K."/>
            <person name="Han B.P."/>
            <person name="Song L.R."/>
            <person name="Shu W.S."/>
        </authorList>
    </citation>
    <scope>NUCLEOTIDE SEQUENCE [LARGE SCALE GENOMIC DNA]</scope>
    <source>
        <strain evidence="4">FACHB-251</strain>
    </source>
</reference>
<keyword evidence="4" id="KW-1185">Reference proteome</keyword>
<dbReference type="Proteomes" id="UP000662185">
    <property type="component" value="Unassembled WGS sequence"/>
</dbReference>
<feature type="domain" description="vWA-MoxR associated protein N-terminal HTH" evidence="2">
    <location>
        <begin position="1"/>
        <end position="83"/>
    </location>
</feature>
<comment type="caution">
    <text evidence="3">The sequence shown here is derived from an EMBL/GenBank/DDBJ whole genome shotgun (WGS) entry which is preliminary data.</text>
</comment>
<dbReference type="InterPro" id="IPR002182">
    <property type="entry name" value="NB-ARC"/>
</dbReference>
<dbReference type="GO" id="GO:0043531">
    <property type="term" value="F:ADP binding"/>
    <property type="evidence" value="ECO:0007669"/>
    <property type="project" value="InterPro"/>
</dbReference>
<evidence type="ECO:0000313" key="4">
    <source>
        <dbReference type="Proteomes" id="UP000662185"/>
    </source>
</evidence>
<dbReference type="InterPro" id="IPR058651">
    <property type="entry name" value="HTH_VMAP-M9"/>
</dbReference>
<dbReference type="InterPro" id="IPR027417">
    <property type="entry name" value="P-loop_NTPase"/>
</dbReference>
<dbReference type="EMBL" id="JACJQU010000002">
    <property type="protein sequence ID" value="MBD2293082.1"/>
    <property type="molecule type" value="Genomic_DNA"/>
</dbReference>
<dbReference type="RefSeq" id="WP_190558092.1">
    <property type="nucleotide sequence ID" value="NZ_JACJQU010000002.1"/>
</dbReference>
<dbReference type="Pfam" id="PF00931">
    <property type="entry name" value="NB-ARC"/>
    <property type="match status" value="1"/>
</dbReference>
<feature type="domain" description="NB-ARC" evidence="1">
    <location>
        <begin position="147"/>
        <end position="246"/>
    </location>
</feature>
<dbReference type="PRINTS" id="PR00364">
    <property type="entry name" value="DISEASERSIST"/>
</dbReference>
<name>A0A926WER9_9NOST</name>
<evidence type="ECO:0000313" key="3">
    <source>
        <dbReference type="EMBL" id="MBD2293082.1"/>
    </source>
</evidence>
<dbReference type="SUPFAM" id="SSF52540">
    <property type="entry name" value="P-loop containing nucleoside triphosphate hydrolases"/>
    <property type="match status" value="1"/>
</dbReference>
<dbReference type="Pfam" id="PF26355">
    <property type="entry name" value="HTH_VMAP-M9"/>
    <property type="match status" value="1"/>
</dbReference>
<protein>
    <submittedName>
        <fullName evidence="3">AAA family ATPase</fullName>
    </submittedName>
</protein>
<gene>
    <name evidence="3" type="ORF">H6G06_06175</name>
</gene>
<organism evidence="3 4">
    <name type="scientific">Anabaena sphaerica FACHB-251</name>
    <dbReference type="NCBI Taxonomy" id="2692883"/>
    <lineage>
        <taxon>Bacteria</taxon>
        <taxon>Bacillati</taxon>
        <taxon>Cyanobacteriota</taxon>
        <taxon>Cyanophyceae</taxon>
        <taxon>Nostocales</taxon>
        <taxon>Nostocaceae</taxon>
        <taxon>Anabaena</taxon>
    </lineage>
</organism>